<name>A0ABY2D1D2_9GAMM</name>
<proteinExistence type="predicted"/>
<reference evidence="1 2" key="1">
    <citation type="submission" date="2019-03" db="EMBL/GenBank/DDBJ databases">
        <title>Halomonas marinisediminis sp. nov., a moderately halophilic bacterium isolated from the Bohai Gulf.</title>
        <authorList>
            <person name="Ji X."/>
        </authorList>
    </citation>
    <scope>NUCLEOTIDE SEQUENCE [LARGE SCALE GENOMIC DNA]</scope>
    <source>
        <strain evidence="1 2">204</strain>
    </source>
</reference>
<comment type="caution">
    <text evidence="1">The sequence shown here is derived from an EMBL/GenBank/DDBJ whole genome shotgun (WGS) entry which is preliminary data.</text>
</comment>
<evidence type="ECO:0000313" key="2">
    <source>
        <dbReference type="Proteomes" id="UP000294823"/>
    </source>
</evidence>
<organism evidence="1 2">
    <name type="scientific">Halomonas marinisediminis</name>
    <dbReference type="NCBI Taxonomy" id="2546095"/>
    <lineage>
        <taxon>Bacteria</taxon>
        <taxon>Pseudomonadati</taxon>
        <taxon>Pseudomonadota</taxon>
        <taxon>Gammaproteobacteria</taxon>
        <taxon>Oceanospirillales</taxon>
        <taxon>Halomonadaceae</taxon>
        <taxon>Halomonas</taxon>
    </lineage>
</organism>
<protein>
    <submittedName>
        <fullName evidence="1">DUF3427 domain-containing protein</fullName>
    </submittedName>
</protein>
<keyword evidence="2" id="KW-1185">Reference proteome</keyword>
<accession>A0ABY2D1D2</accession>
<gene>
    <name evidence="1" type="ORF">E0702_18585</name>
</gene>
<dbReference type="EMBL" id="SLTR01000805">
    <property type="protein sequence ID" value="TDA71215.1"/>
    <property type="molecule type" value="Genomic_DNA"/>
</dbReference>
<sequence length="75" mass="8660">EEGHEVHMFIRRGNKVNGKVNPFIYCGQPRFAGWQGEKPIEVQWELASPARRELWAELGSPNQDLQLKRIQFAVA</sequence>
<evidence type="ECO:0000313" key="1">
    <source>
        <dbReference type="EMBL" id="TDA71215.1"/>
    </source>
</evidence>
<feature type="non-terminal residue" evidence="1">
    <location>
        <position position="1"/>
    </location>
</feature>
<feature type="non-terminal residue" evidence="1">
    <location>
        <position position="75"/>
    </location>
</feature>
<dbReference type="Proteomes" id="UP000294823">
    <property type="component" value="Unassembled WGS sequence"/>
</dbReference>